<organism evidence="2 3">
    <name type="scientific">Allomyces macrogynus (strain ATCC 38327)</name>
    <name type="common">Allomyces javanicus var. macrogynus</name>
    <dbReference type="NCBI Taxonomy" id="578462"/>
    <lineage>
        <taxon>Eukaryota</taxon>
        <taxon>Fungi</taxon>
        <taxon>Fungi incertae sedis</taxon>
        <taxon>Blastocladiomycota</taxon>
        <taxon>Blastocladiomycetes</taxon>
        <taxon>Blastocladiales</taxon>
        <taxon>Blastocladiaceae</taxon>
        <taxon>Allomyces</taxon>
    </lineage>
</organism>
<feature type="compositionally biased region" description="Pro residues" evidence="1">
    <location>
        <begin position="1"/>
        <end position="13"/>
    </location>
</feature>
<evidence type="ECO:0000256" key="1">
    <source>
        <dbReference type="SAM" id="MobiDB-lite"/>
    </source>
</evidence>
<feature type="compositionally biased region" description="Basic residues" evidence="1">
    <location>
        <begin position="424"/>
        <end position="433"/>
    </location>
</feature>
<accession>A0A0L0SB76</accession>
<feature type="region of interest" description="Disordered" evidence="1">
    <location>
        <begin position="1"/>
        <end position="75"/>
    </location>
</feature>
<feature type="region of interest" description="Disordered" evidence="1">
    <location>
        <begin position="96"/>
        <end position="150"/>
    </location>
</feature>
<proteinExistence type="predicted"/>
<dbReference type="EMBL" id="GG745335">
    <property type="protein sequence ID" value="KNE59818.1"/>
    <property type="molecule type" value="Genomic_DNA"/>
</dbReference>
<sequence length="479" mass="51915">MPRPPAPNLPAPPTAAAHTPRKRKWGAPSPPRDHDMAEATPPRAPASRAPSPGRPSPTPRKRRFLDFAGTSMPVPVPAPSFGSAVAPPAKPVWGRAAWGSQAAAAAPAEPTTPPRGSGSSASAATAVPMTPRRGAAGDAMDLDSPFKRTPVRLATPGRSLLAGSAMLAAAGVPMIGPGSPWGNSARRAALLQASTTPRSRLRSDPIECKPSPFYRPEEYKASPDRIVIVEDGAQTPPAGSPIPAGLQTPRRPPMLRGSPGTLPNGKPVPRPPSVRRLFANVDLPSSDPPEESASRASLTVVLPNPRTCRRQPQTGHPGRPPVNPRPSRSGPRCTSNSRPPQLGPPNRLTSASPGRRLAAPPPPQRPQRSKNLHVGNCLAPLHPPLLLRPHQRRHRSCAGSWRPRRSSLPRTFRCRRLRQRRIRAARGRGRGRSRTPGMEPGIQRSCRRRHGRRRRRARGAQRQQRRRRRRWRWAIIRCG</sequence>
<reference evidence="2 3" key="1">
    <citation type="submission" date="2009-11" db="EMBL/GenBank/DDBJ databases">
        <title>Annotation of Allomyces macrogynus ATCC 38327.</title>
        <authorList>
            <consortium name="The Broad Institute Genome Sequencing Platform"/>
            <person name="Russ C."/>
            <person name="Cuomo C."/>
            <person name="Burger G."/>
            <person name="Gray M.W."/>
            <person name="Holland P.W.H."/>
            <person name="King N."/>
            <person name="Lang F.B.F."/>
            <person name="Roger A.J."/>
            <person name="Ruiz-Trillo I."/>
            <person name="Young S.K."/>
            <person name="Zeng Q."/>
            <person name="Gargeya S."/>
            <person name="Fitzgerald M."/>
            <person name="Haas B."/>
            <person name="Abouelleil A."/>
            <person name="Alvarado L."/>
            <person name="Arachchi H.M."/>
            <person name="Berlin A."/>
            <person name="Chapman S.B."/>
            <person name="Gearin G."/>
            <person name="Goldberg J."/>
            <person name="Griggs A."/>
            <person name="Gujja S."/>
            <person name="Hansen M."/>
            <person name="Heiman D."/>
            <person name="Howarth C."/>
            <person name="Larimer J."/>
            <person name="Lui A."/>
            <person name="MacDonald P.J.P."/>
            <person name="McCowen C."/>
            <person name="Montmayeur A."/>
            <person name="Murphy C."/>
            <person name="Neiman D."/>
            <person name="Pearson M."/>
            <person name="Priest M."/>
            <person name="Roberts A."/>
            <person name="Saif S."/>
            <person name="Shea T."/>
            <person name="Sisk P."/>
            <person name="Stolte C."/>
            <person name="Sykes S."/>
            <person name="Wortman J."/>
            <person name="Nusbaum C."/>
            <person name="Birren B."/>
        </authorList>
    </citation>
    <scope>NUCLEOTIDE SEQUENCE [LARGE SCALE GENOMIC DNA]</scope>
    <source>
        <strain evidence="2 3">ATCC 38327</strain>
    </source>
</reference>
<evidence type="ECO:0000313" key="3">
    <source>
        <dbReference type="Proteomes" id="UP000054350"/>
    </source>
</evidence>
<reference evidence="3" key="2">
    <citation type="submission" date="2009-11" db="EMBL/GenBank/DDBJ databases">
        <title>The Genome Sequence of Allomyces macrogynus strain ATCC 38327.</title>
        <authorList>
            <consortium name="The Broad Institute Genome Sequencing Platform"/>
            <person name="Russ C."/>
            <person name="Cuomo C."/>
            <person name="Shea T."/>
            <person name="Young S.K."/>
            <person name="Zeng Q."/>
            <person name="Koehrsen M."/>
            <person name="Haas B."/>
            <person name="Borodovsky M."/>
            <person name="Guigo R."/>
            <person name="Alvarado L."/>
            <person name="Berlin A."/>
            <person name="Borenstein D."/>
            <person name="Chen Z."/>
            <person name="Engels R."/>
            <person name="Freedman E."/>
            <person name="Gellesch M."/>
            <person name="Goldberg J."/>
            <person name="Griggs A."/>
            <person name="Gujja S."/>
            <person name="Heiman D."/>
            <person name="Hepburn T."/>
            <person name="Howarth C."/>
            <person name="Jen D."/>
            <person name="Larson L."/>
            <person name="Lewis B."/>
            <person name="Mehta T."/>
            <person name="Park D."/>
            <person name="Pearson M."/>
            <person name="Roberts A."/>
            <person name="Saif S."/>
            <person name="Shenoy N."/>
            <person name="Sisk P."/>
            <person name="Stolte C."/>
            <person name="Sykes S."/>
            <person name="Walk T."/>
            <person name="White J."/>
            <person name="Yandava C."/>
            <person name="Burger G."/>
            <person name="Gray M.W."/>
            <person name="Holland P.W.H."/>
            <person name="King N."/>
            <person name="Lang F.B.F."/>
            <person name="Roger A.J."/>
            <person name="Ruiz-Trillo I."/>
            <person name="Lander E."/>
            <person name="Nusbaum C."/>
        </authorList>
    </citation>
    <scope>NUCLEOTIDE SEQUENCE [LARGE SCALE GENOMIC DNA]</scope>
    <source>
        <strain evidence="3">ATCC 38327</strain>
    </source>
</reference>
<dbReference type="AlphaFoldDB" id="A0A0L0SB76"/>
<feature type="compositionally biased region" description="Basic residues" evidence="1">
    <location>
        <begin position="445"/>
        <end position="466"/>
    </location>
</feature>
<gene>
    <name evidence="2" type="ORF">AMAG_05275</name>
</gene>
<dbReference type="VEuPathDB" id="FungiDB:AMAG_05275"/>
<keyword evidence="3" id="KW-1185">Reference proteome</keyword>
<feature type="region of interest" description="Disordered" evidence="1">
    <location>
        <begin position="193"/>
        <end position="376"/>
    </location>
</feature>
<feature type="region of interest" description="Disordered" evidence="1">
    <location>
        <begin position="424"/>
        <end position="466"/>
    </location>
</feature>
<protein>
    <submittedName>
        <fullName evidence="2">Uncharacterized protein</fullName>
    </submittedName>
</protein>
<evidence type="ECO:0000313" key="2">
    <source>
        <dbReference type="EMBL" id="KNE59818.1"/>
    </source>
</evidence>
<dbReference type="Proteomes" id="UP000054350">
    <property type="component" value="Unassembled WGS sequence"/>
</dbReference>
<name>A0A0L0SB76_ALLM3</name>
<feature type="compositionally biased region" description="Low complexity" evidence="1">
    <location>
        <begin position="102"/>
        <end position="128"/>
    </location>
</feature>